<keyword evidence="6" id="KW-1185">Reference proteome</keyword>
<evidence type="ECO:0000256" key="2">
    <source>
        <dbReference type="ARBA" id="ARBA00022737"/>
    </source>
</evidence>
<dbReference type="PROSITE" id="PS50853">
    <property type="entry name" value="FN3"/>
    <property type="match status" value="1"/>
</dbReference>
<dbReference type="RefSeq" id="WP_113029638.1">
    <property type="nucleotide sequence ID" value="NZ_QMFB01000002.1"/>
</dbReference>
<evidence type="ECO:0000256" key="1">
    <source>
        <dbReference type="ARBA" id="ARBA00022441"/>
    </source>
</evidence>
<name>A0A329MQH3_9BACL</name>
<protein>
    <recommendedName>
        <fullName evidence="4">Fibronectin type-III domain-containing protein</fullName>
    </recommendedName>
</protein>
<dbReference type="EMBL" id="QMFB01000002">
    <property type="protein sequence ID" value="RAV22231.1"/>
    <property type="molecule type" value="Genomic_DNA"/>
</dbReference>
<keyword evidence="1" id="KW-0880">Kelch repeat</keyword>
<dbReference type="PANTHER" id="PTHR24412:SF441">
    <property type="entry name" value="KELCH-LIKE PROTEIN 28"/>
    <property type="match status" value="1"/>
</dbReference>
<dbReference type="CDD" id="cd00063">
    <property type="entry name" value="FN3"/>
    <property type="match status" value="1"/>
</dbReference>
<feature type="domain" description="Fibronectin type-III" evidence="4">
    <location>
        <begin position="306"/>
        <end position="396"/>
    </location>
</feature>
<dbReference type="SMART" id="SM00060">
    <property type="entry name" value="FN3"/>
    <property type="match status" value="1"/>
</dbReference>
<dbReference type="SUPFAM" id="SSF49265">
    <property type="entry name" value="Fibronectin type III"/>
    <property type="match status" value="1"/>
</dbReference>
<dbReference type="InterPro" id="IPR036116">
    <property type="entry name" value="FN3_sf"/>
</dbReference>
<dbReference type="Pfam" id="PF01344">
    <property type="entry name" value="Kelch_1"/>
    <property type="match status" value="2"/>
</dbReference>
<dbReference type="InterPro" id="IPR003961">
    <property type="entry name" value="FN3_dom"/>
</dbReference>
<dbReference type="PANTHER" id="PTHR24412">
    <property type="entry name" value="KELCH PROTEIN"/>
    <property type="match status" value="1"/>
</dbReference>
<dbReference type="AlphaFoldDB" id="A0A329MQH3"/>
<dbReference type="InterPro" id="IPR006652">
    <property type="entry name" value="Kelch_1"/>
</dbReference>
<dbReference type="InterPro" id="IPR015915">
    <property type="entry name" value="Kelch-typ_b-propeller"/>
</dbReference>
<evidence type="ECO:0000313" key="6">
    <source>
        <dbReference type="Proteomes" id="UP000250369"/>
    </source>
</evidence>
<feature type="signal peptide" evidence="3">
    <location>
        <begin position="1"/>
        <end position="23"/>
    </location>
</feature>
<dbReference type="InterPro" id="IPR011043">
    <property type="entry name" value="Gal_Oxase/kelch_b-propeller"/>
</dbReference>
<organism evidence="5 6">
    <name type="scientific">Paenibacillus contaminans</name>
    <dbReference type="NCBI Taxonomy" id="450362"/>
    <lineage>
        <taxon>Bacteria</taxon>
        <taxon>Bacillati</taxon>
        <taxon>Bacillota</taxon>
        <taxon>Bacilli</taxon>
        <taxon>Bacillales</taxon>
        <taxon>Paenibacillaceae</taxon>
        <taxon>Paenibacillus</taxon>
    </lineage>
</organism>
<feature type="chain" id="PRO_5039699537" description="Fibronectin type-III domain-containing protein" evidence="3">
    <location>
        <begin position="24"/>
        <end position="477"/>
    </location>
</feature>
<evidence type="ECO:0000256" key="3">
    <source>
        <dbReference type="SAM" id="SignalP"/>
    </source>
</evidence>
<keyword evidence="3" id="KW-0732">Signal</keyword>
<proteinExistence type="predicted"/>
<dbReference type="OrthoDB" id="1937631at2"/>
<dbReference type="Proteomes" id="UP000250369">
    <property type="component" value="Unassembled WGS sequence"/>
</dbReference>
<comment type="caution">
    <text evidence="5">The sequence shown here is derived from an EMBL/GenBank/DDBJ whole genome shotgun (WGS) entry which is preliminary data.</text>
</comment>
<sequence>MKSVSKFLLSLCLSIIMFTSVLAIPSLAAENTWTTKAPMLSARGNNFGVAEYNGKIYVFGGRNSSSVSIAKVEEYNPITNTWTNKQDMPTAREPVGAATINGKIYVFGGHVNGGYYQTAVEVYDPATDTWSTKTSIPNPEYFYSLVEVDGKVYLFGGSSKKVLVYDSVTDTWSEKAQQPAGRETFDAVNINGKIYTIGMDNVLYDPTTDTWTPKANPPVSAGSTALTYANGKLYLLGGYKSSGNQYLNNLYEYDPNTDTWTARANMLTARSSHEAINVNGSIYAIGGYNASFLKTVEMYSPPTPEQPAAPINLTATGGNAKVDLSWSAVAGATGYNVKRSTTEGGPYTTIATGVAGTTYTDTAVTNGTTYYYVVTAVNAGGESANSNEASATPQAPASTGRAILTITLMNGIEKEYDLSMAEVNAFTSWYDAKADGTGPARYTLDDPHAKGPFKARKDNIIFDKIITFDIDEYTPEN</sequence>
<dbReference type="Gene3D" id="2.60.40.10">
    <property type="entry name" value="Immunoglobulins"/>
    <property type="match status" value="1"/>
</dbReference>
<evidence type="ECO:0000259" key="4">
    <source>
        <dbReference type="PROSITE" id="PS50853"/>
    </source>
</evidence>
<keyword evidence="2" id="KW-0677">Repeat</keyword>
<evidence type="ECO:0000313" key="5">
    <source>
        <dbReference type="EMBL" id="RAV22231.1"/>
    </source>
</evidence>
<dbReference type="SUPFAM" id="SSF50965">
    <property type="entry name" value="Galactose oxidase, central domain"/>
    <property type="match status" value="1"/>
</dbReference>
<dbReference type="Pfam" id="PF24681">
    <property type="entry name" value="Kelch_KLHDC2_KLHL20_DRC7"/>
    <property type="match status" value="1"/>
</dbReference>
<gene>
    <name evidence="5" type="ORF">DQG23_04570</name>
</gene>
<dbReference type="InterPro" id="IPR013783">
    <property type="entry name" value="Ig-like_fold"/>
</dbReference>
<dbReference type="SMART" id="SM00612">
    <property type="entry name" value="Kelch"/>
    <property type="match status" value="6"/>
</dbReference>
<dbReference type="Gene3D" id="2.120.10.80">
    <property type="entry name" value="Kelch-type beta propeller"/>
    <property type="match status" value="1"/>
</dbReference>
<reference evidence="5 6" key="1">
    <citation type="journal article" date="2009" name="Int. J. Syst. Evol. Microbiol.">
        <title>Paenibacillus contaminans sp. nov., isolated from a contaminated laboratory plate.</title>
        <authorList>
            <person name="Chou J.H."/>
            <person name="Lee J.H."/>
            <person name="Lin M.C."/>
            <person name="Chang P.S."/>
            <person name="Arun A.B."/>
            <person name="Young C.C."/>
            <person name="Chen W.M."/>
        </authorList>
    </citation>
    <scope>NUCLEOTIDE SEQUENCE [LARGE SCALE GENOMIC DNA]</scope>
    <source>
        <strain evidence="5 6">CKOBP-6</strain>
    </source>
</reference>
<accession>A0A329MQH3</accession>